<gene>
    <name evidence="6" type="ORF">cpu_15800</name>
</gene>
<evidence type="ECO:0000256" key="1">
    <source>
        <dbReference type="ARBA" id="ARBA00022485"/>
    </source>
</evidence>
<dbReference type="InterPro" id="IPR041854">
    <property type="entry name" value="BFD-like_2Fe2S-bd_dom_sf"/>
</dbReference>
<evidence type="ECO:0000313" key="6">
    <source>
        <dbReference type="EMBL" id="GAV23070.1"/>
    </source>
</evidence>
<accession>A0A1L8CVY2</accession>
<protein>
    <submittedName>
        <fullName evidence="6">(Fe-S)-binding protein</fullName>
    </submittedName>
</protein>
<evidence type="ECO:0000313" key="7">
    <source>
        <dbReference type="Proteomes" id="UP000187485"/>
    </source>
</evidence>
<keyword evidence="1" id="KW-0004">4Fe-4S</keyword>
<dbReference type="InterPro" id="IPR050572">
    <property type="entry name" value="Fe-S_Ferredoxin"/>
</dbReference>
<reference evidence="7" key="1">
    <citation type="submission" date="2016-12" db="EMBL/GenBank/DDBJ databases">
        <title>Draft Genome Sequences od Carboxydothermus pertinax and islandicus, Hydrogenogenic Carboxydotrophic Bacteria.</title>
        <authorList>
            <person name="Fukuyama Y."/>
            <person name="Ohmae K."/>
            <person name="Yoneda Y."/>
            <person name="Yoshida T."/>
            <person name="Sako Y."/>
        </authorList>
    </citation>
    <scope>NUCLEOTIDE SEQUENCE [LARGE SCALE GENOMIC DNA]</scope>
    <source>
        <strain evidence="7">Ug1</strain>
    </source>
</reference>
<dbReference type="PROSITE" id="PS51379">
    <property type="entry name" value="4FE4S_FER_2"/>
    <property type="match status" value="2"/>
</dbReference>
<dbReference type="InterPro" id="IPR017896">
    <property type="entry name" value="4Fe4S_Fe-S-bd"/>
</dbReference>
<keyword evidence="3" id="KW-0408">Iron</keyword>
<dbReference type="PROSITE" id="PS00198">
    <property type="entry name" value="4FE4S_FER_1"/>
    <property type="match status" value="1"/>
</dbReference>
<evidence type="ECO:0000256" key="2">
    <source>
        <dbReference type="ARBA" id="ARBA00022723"/>
    </source>
</evidence>
<name>A0A1L8CVY2_9THEO</name>
<dbReference type="PANTHER" id="PTHR43687">
    <property type="entry name" value="ADENYLYLSULFATE REDUCTASE, BETA SUBUNIT"/>
    <property type="match status" value="1"/>
</dbReference>
<dbReference type="Proteomes" id="UP000187485">
    <property type="component" value="Unassembled WGS sequence"/>
</dbReference>
<dbReference type="GO" id="GO:0046872">
    <property type="term" value="F:metal ion binding"/>
    <property type="evidence" value="ECO:0007669"/>
    <property type="project" value="UniProtKB-KW"/>
</dbReference>
<proteinExistence type="predicted"/>
<comment type="caution">
    <text evidence="6">The sequence shown here is derived from an EMBL/GenBank/DDBJ whole genome shotgun (WGS) entry which is preliminary data.</text>
</comment>
<keyword evidence="4" id="KW-0411">Iron-sulfur</keyword>
<sequence>MRVVNMLAQVDYDKCIGCQTCAKVCPVLAIKMENKKPVINAEMCRGCAACEQRCPQYAIKMVKREEPFTVYVDPSTVDAEKIEELCKKARLHPEQIICYCTATRAEEVAAAILKGAKSPEEISLQTGVRTGCKVECIEPILRLLEAAGINPEKPDGYQWYGRTPTVWEIPESVKEKYSSRGFYFEEDIKLLDKVLAANSSRKEDK</sequence>
<feature type="domain" description="4Fe-4S ferredoxin-type" evidence="5">
    <location>
        <begin position="6"/>
        <end position="35"/>
    </location>
</feature>
<evidence type="ECO:0000259" key="5">
    <source>
        <dbReference type="PROSITE" id="PS51379"/>
    </source>
</evidence>
<dbReference type="PANTHER" id="PTHR43687:SF1">
    <property type="entry name" value="FERREDOXIN III"/>
    <property type="match status" value="1"/>
</dbReference>
<dbReference type="GO" id="GO:0051539">
    <property type="term" value="F:4 iron, 4 sulfur cluster binding"/>
    <property type="evidence" value="ECO:0007669"/>
    <property type="project" value="UniProtKB-KW"/>
</dbReference>
<dbReference type="Pfam" id="PF04324">
    <property type="entry name" value="Fer2_BFD"/>
    <property type="match status" value="1"/>
</dbReference>
<dbReference type="OrthoDB" id="5422255at2"/>
<dbReference type="RefSeq" id="WP_075859522.1">
    <property type="nucleotide sequence ID" value="NZ_BDJK01000028.1"/>
</dbReference>
<dbReference type="Gene3D" id="1.10.10.1100">
    <property type="entry name" value="BFD-like [2Fe-2S]-binding domain"/>
    <property type="match status" value="1"/>
</dbReference>
<evidence type="ECO:0000256" key="4">
    <source>
        <dbReference type="ARBA" id="ARBA00023014"/>
    </source>
</evidence>
<dbReference type="SUPFAM" id="SSF54862">
    <property type="entry name" value="4Fe-4S ferredoxins"/>
    <property type="match status" value="1"/>
</dbReference>
<organism evidence="6 7">
    <name type="scientific">Carboxydothermus pertinax</name>
    <dbReference type="NCBI Taxonomy" id="870242"/>
    <lineage>
        <taxon>Bacteria</taxon>
        <taxon>Bacillati</taxon>
        <taxon>Bacillota</taxon>
        <taxon>Clostridia</taxon>
        <taxon>Thermoanaerobacterales</taxon>
        <taxon>Thermoanaerobacteraceae</taxon>
        <taxon>Carboxydothermus</taxon>
    </lineage>
</organism>
<evidence type="ECO:0000256" key="3">
    <source>
        <dbReference type="ARBA" id="ARBA00023004"/>
    </source>
</evidence>
<dbReference type="AlphaFoldDB" id="A0A1L8CVY2"/>
<dbReference type="STRING" id="870242.cpu_15800"/>
<dbReference type="Pfam" id="PF13237">
    <property type="entry name" value="Fer4_10"/>
    <property type="match status" value="1"/>
</dbReference>
<feature type="domain" description="4Fe-4S ferredoxin-type" evidence="5">
    <location>
        <begin position="36"/>
        <end position="64"/>
    </location>
</feature>
<dbReference type="EMBL" id="BDJK01000028">
    <property type="protein sequence ID" value="GAV23070.1"/>
    <property type="molecule type" value="Genomic_DNA"/>
</dbReference>
<dbReference type="Gene3D" id="3.30.70.20">
    <property type="match status" value="1"/>
</dbReference>
<dbReference type="InterPro" id="IPR007419">
    <property type="entry name" value="BFD-like_2Fe2S-bd_dom"/>
</dbReference>
<keyword evidence="2" id="KW-0479">Metal-binding</keyword>
<dbReference type="InterPro" id="IPR017900">
    <property type="entry name" value="4Fe4S_Fe_S_CS"/>
</dbReference>
<keyword evidence="7" id="KW-1185">Reference proteome</keyword>